<dbReference type="EMBL" id="JBFOLK010000008">
    <property type="protein sequence ID" value="KAL2491141.1"/>
    <property type="molecule type" value="Genomic_DNA"/>
</dbReference>
<dbReference type="AntiFam" id="ANF00029">
    <property type="entry name" value="Antisense to 16S rRNA"/>
</dbReference>
<dbReference type="InterPro" id="IPR009057">
    <property type="entry name" value="Homeodomain-like_sf"/>
</dbReference>
<dbReference type="PANTHER" id="PTHR47997">
    <property type="entry name" value="MYB DOMAIN PROTEIN 55"/>
    <property type="match status" value="1"/>
</dbReference>
<feature type="compositionally biased region" description="Polar residues" evidence="7">
    <location>
        <begin position="306"/>
        <end position="316"/>
    </location>
</feature>
<reference evidence="11" key="1">
    <citation type="submission" date="2024-07" db="EMBL/GenBank/DDBJ databases">
        <title>Two chromosome-level genome assemblies of Korean endemic species Abeliophyllum distichum and Forsythia ovata (Oleaceae).</title>
        <authorList>
            <person name="Jang H."/>
        </authorList>
    </citation>
    <scope>NUCLEOTIDE SEQUENCE [LARGE SCALE GENOMIC DNA]</scope>
</reference>
<dbReference type="Gene3D" id="1.10.10.60">
    <property type="entry name" value="Homeodomain-like"/>
    <property type="match status" value="2"/>
</dbReference>
<dbReference type="InterPro" id="IPR051953">
    <property type="entry name" value="Plant_SW-associated_TFs"/>
</dbReference>
<evidence type="ECO:0000259" key="8">
    <source>
        <dbReference type="PROSITE" id="PS50090"/>
    </source>
</evidence>
<feature type="domain" description="HTH myb-type" evidence="9">
    <location>
        <begin position="216"/>
        <end position="266"/>
    </location>
</feature>
<comment type="caution">
    <text evidence="10">The sequence shown here is derived from an EMBL/GenBank/DDBJ whole genome shotgun (WGS) entry which is preliminary data.</text>
</comment>
<keyword evidence="11" id="KW-1185">Reference proteome</keyword>
<keyword evidence="3" id="KW-0805">Transcription regulation</keyword>
<evidence type="ECO:0000313" key="10">
    <source>
        <dbReference type="EMBL" id="KAL2491141.1"/>
    </source>
</evidence>
<sequence>MSCFNFETLAGGKNFVQNFWARSFHVVMLPIGSESSHSRALSRRVCWNKLSNQNTEQALALLEKEVIQPHLPVWLPCYDFTLVTSSAFGIPLLVVKVKTSGMASSHSVTSGVYKAQERIHRRMVDRRLLAISAHILTKLSIISLQDIELQMGRHSCCYKQKLRKGLWSPEEDEKLVHHITKYGHGCWSSVPKLADLQRCGKSCRLRWINYLRPDLKRGTFSQDEEKLIIELHAVLGNRWSQIAAQLPGRTDNEIKNLWNSSIKKKLRQKGIDPNTHKPLSEVDNYEEKPTASSIKNNNHDQKMPSDGSSESKNCNNLGIAADQKGTASSVGMDHEFFLNRFIASHEPSTSTCKNSDFSGLLSFQHLNYGPNTTNLYFNPNSTTSAMAMNLSSPPRTNYEFTPRSSSVLPSIIPAPSTRIIKQPPDNSISSFGVNKFQNMNFIENNVFPEAELPEDIKWNEYLQTPFLLNNSIQNQTHFATDDSVSATNWHSNQLQQPLQTAEIYSKHFQMLPASFGQFS</sequence>
<keyword evidence="4" id="KW-0238">DNA-binding</keyword>
<keyword evidence="5" id="KW-0804">Transcription</keyword>
<dbReference type="FunFam" id="1.10.10.60:FF:000047">
    <property type="entry name" value="Myb transcription factor"/>
    <property type="match status" value="1"/>
</dbReference>
<evidence type="ECO:0000313" key="11">
    <source>
        <dbReference type="Proteomes" id="UP001604336"/>
    </source>
</evidence>
<dbReference type="CDD" id="cd00167">
    <property type="entry name" value="SANT"/>
    <property type="match status" value="2"/>
</dbReference>
<dbReference type="GO" id="GO:0005634">
    <property type="term" value="C:nucleus"/>
    <property type="evidence" value="ECO:0007669"/>
    <property type="project" value="UniProtKB-SubCell"/>
</dbReference>
<accession>A0ABD1RS31</accession>
<feature type="domain" description="HTH myb-type" evidence="9">
    <location>
        <begin position="159"/>
        <end position="215"/>
    </location>
</feature>
<dbReference type="SUPFAM" id="SSF46689">
    <property type="entry name" value="Homeodomain-like"/>
    <property type="match status" value="1"/>
</dbReference>
<dbReference type="InterPro" id="IPR001005">
    <property type="entry name" value="SANT/Myb"/>
</dbReference>
<protein>
    <submittedName>
        <fullName evidence="10">Myb domain protein</fullName>
    </submittedName>
</protein>
<keyword evidence="2" id="KW-0677">Repeat</keyword>
<evidence type="ECO:0000256" key="5">
    <source>
        <dbReference type="ARBA" id="ARBA00023163"/>
    </source>
</evidence>
<dbReference type="FunFam" id="1.10.10.60:FF:000221">
    <property type="entry name" value="MYB transcription factor"/>
    <property type="match status" value="1"/>
</dbReference>
<dbReference type="Proteomes" id="UP001604336">
    <property type="component" value="Unassembled WGS sequence"/>
</dbReference>
<dbReference type="PROSITE" id="PS51294">
    <property type="entry name" value="HTH_MYB"/>
    <property type="match status" value="2"/>
</dbReference>
<feature type="domain" description="Myb-like" evidence="8">
    <location>
        <begin position="159"/>
        <end position="211"/>
    </location>
</feature>
<dbReference type="PANTHER" id="PTHR47997:SF75">
    <property type="entry name" value="MYB DOMAIN PROTEIN 55"/>
    <property type="match status" value="1"/>
</dbReference>
<feature type="compositionally biased region" description="Basic and acidic residues" evidence="7">
    <location>
        <begin position="274"/>
        <end position="289"/>
    </location>
</feature>
<evidence type="ECO:0000256" key="4">
    <source>
        <dbReference type="ARBA" id="ARBA00023125"/>
    </source>
</evidence>
<feature type="domain" description="Myb-like" evidence="8">
    <location>
        <begin position="212"/>
        <end position="262"/>
    </location>
</feature>
<evidence type="ECO:0000256" key="6">
    <source>
        <dbReference type="ARBA" id="ARBA00023242"/>
    </source>
</evidence>
<dbReference type="Pfam" id="PF00249">
    <property type="entry name" value="Myb_DNA-binding"/>
    <property type="match status" value="2"/>
</dbReference>
<gene>
    <name evidence="10" type="ORF">Adt_26769</name>
</gene>
<comment type="subcellular location">
    <subcellularLocation>
        <location evidence="1">Nucleus</location>
    </subcellularLocation>
</comment>
<evidence type="ECO:0000256" key="7">
    <source>
        <dbReference type="SAM" id="MobiDB-lite"/>
    </source>
</evidence>
<evidence type="ECO:0000256" key="3">
    <source>
        <dbReference type="ARBA" id="ARBA00023015"/>
    </source>
</evidence>
<feature type="region of interest" description="Disordered" evidence="7">
    <location>
        <begin position="268"/>
        <end position="316"/>
    </location>
</feature>
<dbReference type="AlphaFoldDB" id="A0ABD1RS31"/>
<evidence type="ECO:0000256" key="2">
    <source>
        <dbReference type="ARBA" id="ARBA00022737"/>
    </source>
</evidence>
<dbReference type="GO" id="GO:0003677">
    <property type="term" value="F:DNA binding"/>
    <property type="evidence" value="ECO:0007669"/>
    <property type="project" value="UniProtKB-KW"/>
</dbReference>
<dbReference type="InterPro" id="IPR017930">
    <property type="entry name" value="Myb_dom"/>
</dbReference>
<evidence type="ECO:0000256" key="1">
    <source>
        <dbReference type="ARBA" id="ARBA00004123"/>
    </source>
</evidence>
<dbReference type="SMART" id="SM00717">
    <property type="entry name" value="SANT"/>
    <property type="match status" value="2"/>
</dbReference>
<evidence type="ECO:0000259" key="9">
    <source>
        <dbReference type="PROSITE" id="PS51294"/>
    </source>
</evidence>
<keyword evidence="6" id="KW-0539">Nucleus</keyword>
<organism evidence="10 11">
    <name type="scientific">Abeliophyllum distichum</name>
    <dbReference type="NCBI Taxonomy" id="126358"/>
    <lineage>
        <taxon>Eukaryota</taxon>
        <taxon>Viridiplantae</taxon>
        <taxon>Streptophyta</taxon>
        <taxon>Embryophyta</taxon>
        <taxon>Tracheophyta</taxon>
        <taxon>Spermatophyta</taxon>
        <taxon>Magnoliopsida</taxon>
        <taxon>eudicotyledons</taxon>
        <taxon>Gunneridae</taxon>
        <taxon>Pentapetalae</taxon>
        <taxon>asterids</taxon>
        <taxon>lamiids</taxon>
        <taxon>Lamiales</taxon>
        <taxon>Oleaceae</taxon>
        <taxon>Forsythieae</taxon>
        <taxon>Abeliophyllum</taxon>
    </lineage>
</organism>
<name>A0ABD1RS31_9LAMI</name>
<proteinExistence type="predicted"/>
<dbReference type="PROSITE" id="PS50090">
    <property type="entry name" value="MYB_LIKE"/>
    <property type="match status" value="2"/>
</dbReference>